<feature type="transmembrane region" description="Helical" evidence="2">
    <location>
        <begin position="23"/>
        <end position="46"/>
    </location>
</feature>
<keyword evidence="2" id="KW-0812">Transmembrane</keyword>
<name>A0A4R6AM63_9RHOB</name>
<keyword evidence="4" id="KW-1185">Reference proteome</keyword>
<evidence type="ECO:0000313" key="4">
    <source>
        <dbReference type="Proteomes" id="UP000294562"/>
    </source>
</evidence>
<feature type="compositionally biased region" description="Basic and acidic residues" evidence="1">
    <location>
        <begin position="137"/>
        <end position="151"/>
    </location>
</feature>
<evidence type="ECO:0000256" key="2">
    <source>
        <dbReference type="SAM" id="Phobius"/>
    </source>
</evidence>
<dbReference type="AlphaFoldDB" id="A0A4R6AM63"/>
<dbReference type="EMBL" id="SMZO01000073">
    <property type="protein sequence ID" value="TDL84374.1"/>
    <property type="molecule type" value="Genomic_DNA"/>
</dbReference>
<comment type="caution">
    <text evidence="3">The sequence shown here is derived from an EMBL/GenBank/DDBJ whole genome shotgun (WGS) entry which is preliminary data.</text>
</comment>
<sequence>MIQSFSPASIAATSEERYFTLMFWNAFSFLRSACLAFVCLTITVVGTQAMPFEGEMSSAECGPQIPAVASAGEVPNHVHAHHPENNGERQTEAHAGHGDGCHTGLCCVMDYQQHLDHRSEETAFTAPKPAAFSRAHVSREPLVPDRPPRHS</sequence>
<evidence type="ECO:0000313" key="3">
    <source>
        <dbReference type="EMBL" id="TDL84374.1"/>
    </source>
</evidence>
<gene>
    <name evidence="3" type="ORF">E2L05_18530</name>
</gene>
<feature type="region of interest" description="Disordered" evidence="1">
    <location>
        <begin position="121"/>
        <end position="151"/>
    </location>
</feature>
<dbReference type="Proteomes" id="UP000294562">
    <property type="component" value="Unassembled WGS sequence"/>
</dbReference>
<keyword evidence="2" id="KW-0472">Membrane</keyword>
<protein>
    <submittedName>
        <fullName evidence="3">Uncharacterized protein</fullName>
    </submittedName>
</protein>
<proteinExistence type="predicted"/>
<reference evidence="3 4" key="1">
    <citation type="submission" date="2019-03" db="EMBL/GenBank/DDBJ databases">
        <title>Rhodobacteraceae bacterium SM1902, a new member of the family Rhodobacteraceae isolated from Yantai.</title>
        <authorList>
            <person name="Sun Y."/>
        </authorList>
    </citation>
    <scope>NUCLEOTIDE SEQUENCE [LARGE SCALE GENOMIC DNA]</scope>
    <source>
        <strain evidence="3 4">SM1902</strain>
    </source>
</reference>
<accession>A0A4R6AM63</accession>
<organism evidence="3 4">
    <name type="scientific">Meridianimarinicoccus aquatilis</name>
    <dbReference type="NCBI Taxonomy" id="2552766"/>
    <lineage>
        <taxon>Bacteria</taxon>
        <taxon>Pseudomonadati</taxon>
        <taxon>Pseudomonadota</taxon>
        <taxon>Alphaproteobacteria</taxon>
        <taxon>Rhodobacterales</taxon>
        <taxon>Paracoccaceae</taxon>
        <taxon>Meridianimarinicoccus</taxon>
    </lineage>
</organism>
<keyword evidence="2" id="KW-1133">Transmembrane helix</keyword>
<dbReference type="OrthoDB" id="9879947at2"/>
<evidence type="ECO:0000256" key="1">
    <source>
        <dbReference type="SAM" id="MobiDB-lite"/>
    </source>
</evidence>